<dbReference type="PIRSF" id="PIRSF037663">
    <property type="entry name" value="Acetyltransf_GNAT_prd"/>
    <property type="match status" value="1"/>
</dbReference>
<sequence>MMIRTMSIDDYDAVYTLWMSCKNMGFNNLDDSREGINRFLLRNPNTVFVAEEADALVGVILSGHDGRRGYIYHMAVAEAYRRQGIAEELLKHSLKALEAEGIYKVALLVFNRNDIGNAFWEKQGFTVRKDITYRNKALAEFIRTDT</sequence>
<dbReference type="EMBL" id="JQCP01000003">
    <property type="protein sequence ID" value="KRO01898.1"/>
    <property type="molecule type" value="Genomic_DNA"/>
</dbReference>
<keyword evidence="2" id="KW-0012">Acyltransferase</keyword>
<feature type="domain" description="N-acetyltransferase" evidence="3">
    <location>
        <begin position="1"/>
        <end position="145"/>
    </location>
</feature>
<evidence type="ECO:0000313" key="4">
    <source>
        <dbReference type="EMBL" id="KRO01898.1"/>
    </source>
</evidence>
<gene>
    <name evidence="4" type="ORF">IV60_GL001145</name>
</gene>
<evidence type="ECO:0000259" key="3">
    <source>
        <dbReference type="PROSITE" id="PS51186"/>
    </source>
</evidence>
<evidence type="ECO:0000313" key="5">
    <source>
        <dbReference type="Proteomes" id="UP000051927"/>
    </source>
</evidence>
<dbReference type="Pfam" id="PF00583">
    <property type="entry name" value="Acetyltransf_1"/>
    <property type="match status" value="1"/>
</dbReference>
<dbReference type="SUPFAM" id="SSF55729">
    <property type="entry name" value="Acyl-CoA N-acyltransferases (Nat)"/>
    <property type="match status" value="1"/>
</dbReference>
<dbReference type="Proteomes" id="UP000051927">
    <property type="component" value="Unassembled WGS sequence"/>
</dbReference>
<keyword evidence="5" id="KW-1185">Reference proteome</keyword>
<comment type="caution">
    <text evidence="4">The sequence shown here is derived from an EMBL/GenBank/DDBJ whole genome shotgun (WGS) entry which is preliminary data.</text>
</comment>
<dbReference type="PANTHER" id="PTHR43420:SF47">
    <property type="entry name" value="N-ACETYLTRANSFERASE DOMAIN-CONTAINING PROTEIN"/>
    <property type="match status" value="1"/>
</dbReference>
<evidence type="ECO:0000256" key="2">
    <source>
        <dbReference type="ARBA" id="ARBA00023315"/>
    </source>
</evidence>
<dbReference type="RefSeq" id="WP_003150153.1">
    <property type="nucleotide sequence ID" value="NZ_DBEZIZ010000048.1"/>
</dbReference>
<dbReference type="GeneID" id="84905028"/>
<organism evidence="4 5">
    <name type="scientific">Lancefieldella rimae</name>
    <dbReference type="NCBI Taxonomy" id="1383"/>
    <lineage>
        <taxon>Bacteria</taxon>
        <taxon>Bacillati</taxon>
        <taxon>Actinomycetota</taxon>
        <taxon>Coriobacteriia</taxon>
        <taxon>Coriobacteriales</taxon>
        <taxon>Atopobiaceae</taxon>
        <taxon>Lancefieldella</taxon>
    </lineage>
</organism>
<dbReference type="InterPro" id="IPR050680">
    <property type="entry name" value="YpeA/RimI_acetyltransf"/>
</dbReference>
<dbReference type="CDD" id="cd04301">
    <property type="entry name" value="NAT_SF"/>
    <property type="match status" value="1"/>
</dbReference>
<proteinExistence type="predicted"/>
<dbReference type="PROSITE" id="PS51186">
    <property type="entry name" value="GNAT"/>
    <property type="match status" value="1"/>
</dbReference>
<name>A0ABR5PZ75_9ACTN</name>
<keyword evidence="1" id="KW-0808">Transferase</keyword>
<dbReference type="Gene3D" id="3.40.630.30">
    <property type="match status" value="1"/>
</dbReference>
<protein>
    <submittedName>
        <fullName evidence="4">Acetyltransferase, gnat family</fullName>
    </submittedName>
</protein>
<dbReference type="InterPro" id="IPR000182">
    <property type="entry name" value="GNAT_dom"/>
</dbReference>
<accession>A0ABR5PZ75</accession>
<dbReference type="PANTHER" id="PTHR43420">
    <property type="entry name" value="ACETYLTRANSFERASE"/>
    <property type="match status" value="1"/>
</dbReference>
<dbReference type="InterPro" id="IPR017255">
    <property type="entry name" value="AcTrfase_GNAT_prd"/>
</dbReference>
<evidence type="ECO:0000256" key="1">
    <source>
        <dbReference type="ARBA" id="ARBA00022679"/>
    </source>
</evidence>
<dbReference type="InterPro" id="IPR016181">
    <property type="entry name" value="Acyl_CoA_acyltransferase"/>
</dbReference>
<reference evidence="4 5" key="1">
    <citation type="journal article" date="2015" name="Genome Announc.">
        <title>Expanding the biotechnology potential of lactobacilli through comparative genomics of 213 strains and associated genera.</title>
        <authorList>
            <person name="Sun Z."/>
            <person name="Harris H.M."/>
            <person name="McCann A."/>
            <person name="Guo C."/>
            <person name="Argimon S."/>
            <person name="Zhang W."/>
            <person name="Yang X."/>
            <person name="Jeffery I.B."/>
            <person name="Cooney J.C."/>
            <person name="Kagawa T.F."/>
            <person name="Liu W."/>
            <person name="Song Y."/>
            <person name="Salvetti E."/>
            <person name="Wrobel A."/>
            <person name="Rasinkangas P."/>
            <person name="Parkhill J."/>
            <person name="Rea M.C."/>
            <person name="O'Sullivan O."/>
            <person name="Ritari J."/>
            <person name="Douillard F.P."/>
            <person name="Paul Ross R."/>
            <person name="Yang R."/>
            <person name="Briner A.E."/>
            <person name="Felis G.E."/>
            <person name="de Vos W.M."/>
            <person name="Barrangou R."/>
            <person name="Klaenhammer T.R."/>
            <person name="Caufield P.W."/>
            <person name="Cui Y."/>
            <person name="Zhang H."/>
            <person name="O'Toole P.W."/>
        </authorList>
    </citation>
    <scope>NUCLEOTIDE SEQUENCE [LARGE SCALE GENOMIC DNA]</scope>
    <source>
        <strain evidence="4 5">DSM 7090</strain>
    </source>
</reference>